<dbReference type="Gene3D" id="2.40.30.10">
    <property type="entry name" value="Translation factors"/>
    <property type="match status" value="2"/>
</dbReference>
<dbReference type="EMBL" id="JBHSAX010000033">
    <property type="protein sequence ID" value="MFC3966231.1"/>
    <property type="molecule type" value="Genomic_DNA"/>
</dbReference>
<dbReference type="CDD" id="cd03695">
    <property type="entry name" value="CysN_NodQ_II"/>
    <property type="match status" value="1"/>
</dbReference>
<evidence type="ECO:0000313" key="9">
    <source>
        <dbReference type="Proteomes" id="UP001595696"/>
    </source>
</evidence>
<dbReference type="Gene3D" id="3.40.50.300">
    <property type="entry name" value="P-loop containing nucleotide triphosphate hydrolases"/>
    <property type="match status" value="1"/>
</dbReference>
<comment type="caution">
    <text evidence="8">The sequence shown here is derived from an EMBL/GenBank/DDBJ whole genome shotgun (WGS) entry which is preliminary data.</text>
</comment>
<keyword evidence="9" id="KW-1185">Reference proteome</keyword>
<dbReference type="CDD" id="cd04166">
    <property type="entry name" value="CysN_ATPS"/>
    <property type="match status" value="1"/>
</dbReference>
<keyword evidence="4" id="KW-0547">Nucleotide-binding</keyword>
<evidence type="ECO:0000256" key="1">
    <source>
        <dbReference type="ARBA" id="ARBA00012391"/>
    </source>
</evidence>
<dbReference type="EC" id="2.7.7.4" evidence="1"/>
<dbReference type="InterPro" id="IPR009001">
    <property type="entry name" value="Transl_elong_EF1A/Init_IF2_C"/>
</dbReference>
<dbReference type="PROSITE" id="PS51722">
    <property type="entry name" value="G_TR_2"/>
    <property type="match status" value="1"/>
</dbReference>
<dbReference type="SUPFAM" id="SSF50465">
    <property type="entry name" value="EF-Tu/eEF-1alpha/eIF2-gamma C-terminal domain"/>
    <property type="match status" value="1"/>
</dbReference>
<dbReference type="InterPro" id="IPR009000">
    <property type="entry name" value="Transl_B-barrel_sf"/>
</dbReference>
<reference evidence="9" key="1">
    <citation type="journal article" date="2019" name="Int. J. Syst. Evol. Microbiol.">
        <title>The Global Catalogue of Microorganisms (GCM) 10K type strain sequencing project: providing services to taxonomists for standard genome sequencing and annotation.</title>
        <authorList>
            <consortium name="The Broad Institute Genomics Platform"/>
            <consortium name="The Broad Institute Genome Sequencing Center for Infectious Disease"/>
            <person name="Wu L."/>
            <person name="Ma J."/>
        </authorList>
    </citation>
    <scope>NUCLEOTIDE SEQUENCE [LARGE SCALE GENOMIC DNA]</scope>
    <source>
        <strain evidence="9">CGMCC 4.7330</strain>
    </source>
</reference>
<dbReference type="InterPro" id="IPR050100">
    <property type="entry name" value="TRAFAC_GTPase_members"/>
</dbReference>
<proteinExistence type="predicted"/>
<feature type="domain" description="Tr-type G" evidence="7">
    <location>
        <begin position="11"/>
        <end position="227"/>
    </location>
</feature>
<evidence type="ECO:0000256" key="4">
    <source>
        <dbReference type="ARBA" id="ARBA00022741"/>
    </source>
</evidence>
<dbReference type="SUPFAM" id="SSF52540">
    <property type="entry name" value="P-loop containing nucleoside triphosphate hydrolases"/>
    <property type="match status" value="1"/>
</dbReference>
<dbReference type="Proteomes" id="UP001595696">
    <property type="component" value="Unassembled WGS sequence"/>
</dbReference>
<evidence type="ECO:0000259" key="7">
    <source>
        <dbReference type="PROSITE" id="PS51722"/>
    </source>
</evidence>
<dbReference type="InterPro" id="IPR044138">
    <property type="entry name" value="CysN_II"/>
</dbReference>
<dbReference type="Pfam" id="PF22594">
    <property type="entry name" value="GTP-eEF1A_C"/>
    <property type="match status" value="1"/>
</dbReference>
<dbReference type="InterPro" id="IPR011779">
    <property type="entry name" value="SO4_adenylTrfase_lsu"/>
</dbReference>
<sequence>MADTVPSEPPAQLLRLATAGSVDDGKSTLVGRLLYDTKSVLADQIDAVTRASVDRGLATPDLSLLVDGLRAEREQGITIDVAYRYFATPKRSFVLADTPGHVQYTRNTVSGASTAQLVILLTDARKGVIEQTRRHAAVLALLGVPKLVLAVNKIDLVDDAAEVFERISAEFNELTGALGWAPEDVLEIPVSALRGDNIATRSANTPYYDGPSLIEHLESVPVDADSTGTHSLGLRFPVQYVIRPRTAEYPDYRGYAGQIAAGSVAPGDEIVVLPSGVRTTVERIDTPAGELAVAQTGRSVTLILSDDVDVSRGDIIAAAADAPEPIDDFEATVCWLGDKPLRPGARLLLKHGTKTTQAIVGALVERFDEQRLAADPSPETLALNDIGRISIRVAEPIPADDYRANRHTGSFLLIDPANGNTLAAGLVGDVLTAVEVGAGV</sequence>
<dbReference type="RefSeq" id="WP_378616767.1">
    <property type="nucleotide sequence ID" value="NZ_JBHSAX010000033.1"/>
</dbReference>
<dbReference type="InterPro" id="IPR000795">
    <property type="entry name" value="T_Tr_GTP-bd_dom"/>
</dbReference>
<accession>A0ABV8E3U8</accession>
<dbReference type="CDD" id="cd04095">
    <property type="entry name" value="CysN_NoDQ_III"/>
    <property type="match status" value="1"/>
</dbReference>
<evidence type="ECO:0000256" key="6">
    <source>
        <dbReference type="ARBA" id="ARBA00023134"/>
    </source>
</evidence>
<keyword evidence="5" id="KW-0067">ATP-binding</keyword>
<organism evidence="8 9">
    <name type="scientific">Nocardia jiangsuensis</name>
    <dbReference type="NCBI Taxonomy" id="1691563"/>
    <lineage>
        <taxon>Bacteria</taxon>
        <taxon>Bacillati</taxon>
        <taxon>Actinomycetota</taxon>
        <taxon>Actinomycetes</taxon>
        <taxon>Mycobacteriales</taxon>
        <taxon>Nocardiaceae</taxon>
        <taxon>Nocardia</taxon>
    </lineage>
</organism>
<gene>
    <name evidence="8" type="ORF">ACFO0B_29950</name>
</gene>
<protein>
    <recommendedName>
        <fullName evidence="1">sulfate adenylyltransferase</fullName>
        <ecNumber evidence="1">2.7.7.4</ecNumber>
    </recommendedName>
</protein>
<dbReference type="InterPro" id="IPR041757">
    <property type="entry name" value="CysN_GTP-bd"/>
</dbReference>
<dbReference type="Pfam" id="PF00009">
    <property type="entry name" value="GTP_EFTU"/>
    <property type="match status" value="1"/>
</dbReference>
<keyword evidence="6" id="KW-0342">GTP-binding</keyword>
<dbReference type="InterPro" id="IPR054696">
    <property type="entry name" value="GTP-eEF1A_C"/>
</dbReference>
<evidence type="ECO:0000256" key="3">
    <source>
        <dbReference type="ARBA" id="ARBA00022695"/>
    </source>
</evidence>
<dbReference type="InterPro" id="IPR031157">
    <property type="entry name" value="G_TR_CS"/>
</dbReference>
<keyword evidence="3 8" id="KW-0548">Nucleotidyltransferase</keyword>
<dbReference type="PANTHER" id="PTHR23115">
    <property type="entry name" value="TRANSLATION FACTOR"/>
    <property type="match status" value="1"/>
</dbReference>
<evidence type="ECO:0000256" key="5">
    <source>
        <dbReference type="ARBA" id="ARBA00022840"/>
    </source>
</evidence>
<evidence type="ECO:0000313" key="8">
    <source>
        <dbReference type="EMBL" id="MFC3966231.1"/>
    </source>
</evidence>
<evidence type="ECO:0000256" key="2">
    <source>
        <dbReference type="ARBA" id="ARBA00022679"/>
    </source>
</evidence>
<dbReference type="SUPFAM" id="SSF50447">
    <property type="entry name" value="Translation proteins"/>
    <property type="match status" value="1"/>
</dbReference>
<dbReference type="PRINTS" id="PR00315">
    <property type="entry name" value="ELONGATNFCT"/>
</dbReference>
<dbReference type="InterPro" id="IPR044139">
    <property type="entry name" value="CysN_NoDQ_III"/>
</dbReference>
<dbReference type="InterPro" id="IPR027417">
    <property type="entry name" value="P-loop_NTPase"/>
</dbReference>
<dbReference type="PROSITE" id="PS00301">
    <property type="entry name" value="G_TR_1"/>
    <property type="match status" value="1"/>
</dbReference>
<dbReference type="GO" id="GO:0016779">
    <property type="term" value="F:nucleotidyltransferase activity"/>
    <property type="evidence" value="ECO:0007669"/>
    <property type="project" value="UniProtKB-KW"/>
</dbReference>
<keyword evidence="2" id="KW-0808">Transferase</keyword>
<dbReference type="NCBIfam" id="TIGR02034">
    <property type="entry name" value="CysN"/>
    <property type="match status" value="1"/>
</dbReference>
<name>A0ABV8E3U8_9NOCA</name>